<protein>
    <submittedName>
        <fullName evidence="2">Uncharacterized protein</fullName>
    </submittedName>
</protein>
<feature type="compositionally biased region" description="Low complexity" evidence="1">
    <location>
        <begin position="92"/>
        <end position="104"/>
    </location>
</feature>
<organism evidence="2 3">
    <name type="scientific">Capsaspora owczarzaki (strain ATCC 30864)</name>
    <dbReference type="NCBI Taxonomy" id="595528"/>
    <lineage>
        <taxon>Eukaryota</taxon>
        <taxon>Filasterea</taxon>
        <taxon>Capsaspora</taxon>
    </lineage>
</organism>
<evidence type="ECO:0000313" key="2">
    <source>
        <dbReference type="EMBL" id="KJE94545.1"/>
    </source>
</evidence>
<dbReference type="EMBL" id="KE346367">
    <property type="protein sequence ID" value="KJE94545.1"/>
    <property type="molecule type" value="Genomic_DNA"/>
</dbReference>
<dbReference type="InterPro" id="IPR018790">
    <property type="entry name" value="DUF2358"/>
</dbReference>
<dbReference type="Proteomes" id="UP000008743">
    <property type="component" value="Unassembled WGS sequence"/>
</dbReference>
<dbReference type="AlphaFoldDB" id="A0A0D2WRK5"/>
<evidence type="ECO:0000313" key="3">
    <source>
        <dbReference type="Proteomes" id="UP000008743"/>
    </source>
</evidence>
<feature type="region of interest" description="Disordered" evidence="1">
    <location>
        <begin position="237"/>
        <end position="262"/>
    </location>
</feature>
<name>A0A0D2WRK5_CAPO3</name>
<accession>A0A0D2WRK5</accession>
<proteinExistence type="predicted"/>
<sequence length="432" mass="46910">MVGRTLVAASSILRSLTTLHAAMRSSSAGRSSLAGHAAAEIQLYSRASDLGTTIPLARSTLAIHGASACSLSSTVPARQASSVVAFARKQSRASPSASSSQAEAAARRDWSQASSNPPQVTMRRAYGSHAHQHATGSSGGAGLAYSDEDALAQESSSLNLPPRDSHQRTRAGSRHASWSSLVDPMHADRHESTLDLDRNSTHATFNSLNPHSRPDMLFRQIWNELLVIEQQEQQKLQQQEQQQQDQDTESLKTETKTNNVSTNRVPFLPGIVSLATVVAFAQDSGGHGSDLSELAKIIAKRQADHMSKLQAVRDQLCHDLPRIFTHGLAFEMYTADVLFRDDIMGLQVDGLTSLKILYKASKSVAHILFYDLELDIIKATINLAEGTPLLDAMATFHVNDRGLVHFVEISQVTRSDDDEKELCPPYVLPGCA</sequence>
<dbReference type="OrthoDB" id="44820at2759"/>
<dbReference type="InParanoid" id="A0A0D2WRK5"/>
<reference evidence="3" key="1">
    <citation type="submission" date="2011-02" db="EMBL/GenBank/DDBJ databases">
        <title>The Genome Sequence of Capsaspora owczarzaki ATCC 30864.</title>
        <authorList>
            <person name="Russ C."/>
            <person name="Cuomo C."/>
            <person name="Burger G."/>
            <person name="Gray M.W."/>
            <person name="Holland P.W.H."/>
            <person name="King N."/>
            <person name="Lang F.B.F."/>
            <person name="Roger A.J."/>
            <person name="Ruiz-Trillo I."/>
            <person name="Young S.K."/>
            <person name="Zeng Q."/>
            <person name="Gargeya S."/>
            <person name="Alvarado L."/>
            <person name="Berlin A."/>
            <person name="Chapman S.B."/>
            <person name="Chen Z."/>
            <person name="Freedman E."/>
            <person name="Gellesch M."/>
            <person name="Goldberg J."/>
            <person name="Griggs A."/>
            <person name="Gujja S."/>
            <person name="Heilman E."/>
            <person name="Heiman D."/>
            <person name="Howarth C."/>
            <person name="Mehta T."/>
            <person name="Neiman D."/>
            <person name="Pearson M."/>
            <person name="Roberts A."/>
            <person name="Saif S."/>
            <person name="Shea T."/>
            <person name="Shenoy N."/>
            <person name="Sisk P."/>
            <person name="Stolte C."/>
            <person name="Sykes S."/>
            <person name="White J."/>
            <person name="Yandava C."/>
            <person name="Haas B."/>
            <person name="Nusbaum C."/>
            <person name="Birren B."/>
        </authorList>
    </citation>
    <scope>NUCLEOTIDE SEQUENCE</scope>
    <source>
        <strain evidence="3">ATCC 30864</strain>
    </source>
</reference>
<dbReference type="Pfam" id="PF10184">
    <property type="entry name" value="DUF2358"/>
    <property type="match status" value="1"/>
</dbReference>
<evidence type="ECO:0000256" key="1">
    <source>
        <dbReference type="SAM" id="MobiDB-lite"/>
    </source>
</evidence>
<feature type="region of interest" description="Disordered" evidence="1">
    <location>
        <begin position="149"/>
        <end position="184"/>
    </location>
</feature>
<keyword evidence="3" id="KW-1185">Reference proteome</keyword>
<gene>
    <name evidence="2" type="ORF">CAOG_008865</name>
</gene>
<feature type="region of interest" description="Disordered" evidence="1">
    <location>
        <begin position="89"/>
        <end position="120"/>
    </location>
</feature>